<gene>
    <name evidence="3" type="ORF">NKR23_g5452</name>
</gene>
<evidence type="ECO:0000313" key="4">
    <source>
        <dbReference type="Proteomes" id="UP001174694"/>
    </source>
</evidence>
<keyword evidence="4" id="KW-1185">Reference proteome</keyword>
<proteinExistence type="predicted"/>
<organism evidence="3 4">
    <name type="scientific">Pleurostoma richardsiae</name>
    <dbReference type="NCBI Taxonomy" id="41990"/>
    <lineage>
        <taxon>Eukaryota</taxon>
        <taxon>Fungi</taxon>
        <taxon>Dikarya</taxon>
        <taxon>Ascomycota</taxon>
        <taxon>Pezizomycotina</taxon>
        <taxon>Sordariomycetes</taxon>
        <taxon>Sordariomycetidae</taxon>
        <taxon>Calosphaeriales</taxon>
        <taxon>Pleurostomataceae</taxon>
        <taxon>Pleurostoma</taxon>
    </lineage>
</organism>
<dbReference type="InterPro" id="IPR044662">
    <property type="entry name" value="HS1/DABB1-like"/>
</dbReference>
<feature type="domain" description="Stress-response A/B barrel" evidence="2">
    <location>
        <begin position="3"/>
        <end position="105"/>
    </location>
</feature>
<comment type="subunit">
    <text evidence="1">Homodimer.</text>
</comment>
<dbReference type="PANTHER" id="PTHR33178:SF10">
    <property type="entry name" value="STRESS-RESPONSE A_B BARREL DOMAIN-CONTAINING PROTEIN"/>
    <property type="match status" value="1"/>
</dbReference>
<sequence length="110" mass="12286">MSLIHIVMFTFEPTATKDEIKTVCDDLLAMKERCINPHTGENYVTMGMGGIQNSPEGLDGGMTHIFISGFQTWADRKYYLEEDPVHLDFVQSLVGIVAKVQVVDFSPGNF</sequence>
<dbReference type="EMBL" id="JANBVO010000014">
    <property type="protein sequence ID" value="KAJ9145329.1"/>
    <property type="molecule type" value="Genomic_DNA"/>
</dbReference>
<dbReference type="InterPro" id="IPR013097">
    <property type="entry name" value="Dabb"/>
</dbReference>
<reference evidence="3" key="1">
    <citation type="submission" date="2022-07" db="EMBL/GenBank/DDBJ databases">
        <title>Fungi with potential for degradation of polypropylene.</title>
        <authorList>
            <person name="Gostincar C."/>
        </authorList>
    </citation>
    <scope>NUCLEOTIDE SEQUENCE</scope>
    <source>
        <strain evidence="3">EXF-13308</strain>
    </source>
</reference>
<dbReference type="Proteomes" id="UP001174694">
    <property type="component" value="Unassembled WGS sequence"/>
</dbReference>
<protein>
    <recommendedName>
        <fullName evidence="2">Stress-response A/B barrel domain-containing protein</fullName>
    </recommendedName>
</protein>
<dbReference type="PROSITE" id="PS51502">
    <property type="entry name" value="S_R_A_B_BARREL"/>
    <property type="match status" value="1"/>
</dbReference>
<evidence type="ECO:0000313" key="3">
    <source>
        <dbReference type="EMBL" id="KAJ9145329.1"/>
    </source>
</evidence>
<dbReference type="Pfam" id="PF07876">
    <property type="entry name" value="Dabb"/>
    <property type="match status" value="1"/>
</dbReference>
<dbReference type="AlphaFoldDB" id="A0AA38RSY1"/>
<evidence type="ECO:0000256" key="1">
    <source>
        <dbReference type="ARBA" id="ARBA00011738"/>
    </source>
</evidence>
<dbReference type="SUPFAM" id="SSF54909">
    <property type="entry name" value="Dimeric alpha+beta barrel"/>
    <property type="match status" value="1"/>
</dbReference>
<dbReference type="Gene3D" id="3.30.70.100">
    <property type="match status" value="1"/>
</dbReference>
<accession>A0AA38RSY1</accession>
<name>A0AA38RSY1_9PEZI</name>
<dbReference type="SMART" id="SM00886">
    <property type="entry name" value="Dabb"/>
    <property type="match status" value="1"/>
</dbReference>
<dbReference type="PANTHER" id="PTHR33178">
    <property type="match status" value="1"/>
</dbReference>
<evidence type="ECO:0000259" key="2">
    <source>
        <dbReference type="PROSITE" id="PS51502"/>
    </source>
</evidence>
<comment type="caution">
    <text evidence="3">The sequence shown here is derived from an EMBL/GenBank/DDBJ whole genome shotgun (WGS) entry which is preliminary data.</text>
</comment>
<dbReference type="InterPro" id="IPR011008">
    <property type="entry name" value="Dimeric_a/b-barrel"/>
</dbReference>